<keyword evidence="3" id="KW-0472">Membrane</keyword>
<name>A0A151Z736_TIELA</name>
<evidence type="ECO:0000259" key="4">
    <source>
        <dbReference type="Pfam" id="PF02582"/>
    </source>
</evidence>
<dbReference type="PANTHER" id="PTHR16255">
    <property type="entry name" value="REQUIRED FOR MEIOTIC NUCLEAR DIVISION PROTEIN 1 HOMOLOG"/>
    <property type="match status" value="1"/>
</dbReference>
<evidence type="ECO:0000256" key="2">
    <source>
        <dbReference type="SAM" id="MobiDB-lite"/>
    </source>
</evidence>
<evidence type="ECO:0000256" key="1">
    <source>
        <dbReference type="ARBA" id="ARBA00008306"/>
    </source>
</evidence>
<dbReference type="OrthoDB" id="21494at2759"/>
<feature type="compositionally biased region" description="Polar residues" evidence="2">
    <location>
        <begin position="145"/>
        <end position="170"/>
    </location>
</feature>
<evidence type="ECO:0000256" key="3">
    <source>
        <dbReference type="SAM" id="Phobius"/>
    </source>
</evidence>
<dbReference type="Proteomes" id="UP000076078">
    <property type="component" value="Unassembled WGS sequence"/>
</dbReference>
<dbReference type="STRING" id="361077.A0A151Z736"/>
<evidence type="ECO:0000313" key="6">
    <source>
        <dbReference type="Proteomes" id="UP000076078"/>
    </source>
</evidence>
<comment type="caution">
    <text evidence="5">The sequence shown here is derived from an EMBL/GenBank/DDBJ whole genome shotgun (WGS) entry which is preliminary data.</text>
</comment>
<feature type="transmembrane region" description="Helical" evidence="3">
    <location>
        <begin position="431"/>
        <end position="452"/>
    </location>
</feature>
<sequence>MKDIPMYNIPNPNMISNDIEKNIFENPFYKYSDHQRKRNEFGHLNQIYSNLNSGNEIKPPIQQIVSLLAHSNSGLSPIYPPPTPQYQFKKVTSFCLSQSLDLIKSSKLVYNLGLTPKYHKNFYYLVVKKDSSIFQQHYSCQANNEFNQTPPQISSTPNSNFSTPQQQSTENLQNSISQNHNQSPQQPSTAEEENDDGLIVVYDYGVMVFWNLSSQFQHRILTLFDEYKIDPLDFKLIDEMSYIENFNHHLNTPINLSSSHHFVSPSTKSSNGANITNSGSFIFNDVISLETNDILLKLSTSNTLSQSLKISNFEETIDHMITTYQEIPNTLAKTGKFHANEPKTGQLIGNVFKLKSILNSNLITFHNLSIISPFELNNTETQYEKFQNKFHSYLDIKPRVKLVKKKLEHLEGIINTCRSEIETKSSNRLEWIVIILIFFELLCMVIQFIFSLKTGR</sequence>
<organism evidence="5 6">
    <name type="scientific">Tieghemostelium lacteum</name>
    <name type="common">Slime mold</name>
    <name type="synonym">Dictyostelium lacteum</name>
    <dbReference type="NCBI Taxonomy" id="361077"/>
    <lineage>
        <taxon>Eukaryota</taxon>
        <taxon>Amoebozoa</taxon>
        <taxon>Evosea</taxon>
        <taxon>Eumycetozoa</taxon>
        <taxon>Dictyostelia</taxon>
        <taxon>Dictyosteliales</taxon>
        <taxon>Raperosteliaceae</taxon>
        <taxon>Tieghemostelium</taxon>
    </lineage>
</organism>
<feature type="compositionally biased region" description="Low complexity" evidence="2">
    <location>
        <begin position="171"/>
        <end position="188"/>
    </location>
</feature>
<comment type="similarity">
    <text evidence="1">Belongs to the RMD1/sif2 family.</text>
</comment>
<feature type="region of interest" description="Disordered" evidence="2">
    <location>
        <begin position="145"/>
        <end position="193"/>
    </location>
</feature>
<keyword evidence="3" id="KW-0812">Transmembrane</keyword>
<gene>
    <name evidence="5" type="ORF">DLAC_09716</name>
</gene>
<dbReference type="GO" id="GO:0005739">
    <property type="term" value="C:mitochondrion"/>
    <property type="evidence" value="ECO:0007669"/>
    <property type="project" value="UniProtKB-ARBA"/>
</dbReference>
<dbReference type="AlphaFoldDB" id="A0A151Z736"/>
<protein>
    <recommendedName>
        <fullName evidence="4">DUF155 domain-containing protein</fullName>
    </recommendedName>
</protein>
<reference evidence="5 6" key="1">
    <citation type="submission" date="2015-12" db="EMBL/GenBank/DDBJ databases">
        <title>Dictyostelia acquired genes for synthesis and detection of signals that induce cell-type specialization by lateral gene transfer from prokaryotes.</title>
        <authorList>
            <person name="Gloeckner G."/>
            <person name="Schaap P."/>
        </authorList>
    </citation>
    <scope>NUCLEOTIDE SEQUENCE [LARGE SCALE GENOMIC DNA]</scope>
    <source>
        <strain evidence="5 6">TK</strain>
    </source>
</reference>
<keyword evidence="6" id="KW-1185">Reference proteome</keyword>
<dbReference type="Pfam" id="PF02582">
    <property type="entry name" value="DUF155"/>
    <property type="match status" value="1"/>
</dbReference>
<proteinExistence type="inferred from homology"/>
<accession>A0A151Z736</accession>
<dbReference type="EMBL" id="LODT01000039">
    <property type="protein sequence ID" value="KYQ89748.1"/>
    <property type="molecule type" value="Genomic_DNA"/>
</dbReference>
<dbReference type="InParanoid" id="A0A151Z736"/>
<dbReference type="InterPro" id="IPR003734">
    <property type="entry name" value="DUF155"/>
</dbReference>
<dbReference type="InterPro" id="IPR051624">
    <property type="entry name" value="RMD1/Sad1-interacting"/>
</dbReference>
<feature type="domain" description="DUF155" evidence="4">
    <location>
        <begin position="199"/>
        <end position="403"/>
    </location>
</feature>
<evidence type="ECO:0000313" key="5">
    <source>
        <dbReference type="EMBL" id="KYQ89748.1"/>
    </source>
</evidence>
<dbReference type="OMA" id="SIDLMGC"/>
<keyword evidence="3" id="KW-1133">Transmembrane helix</keyword>
<dbReference type="PANTHER" id="PTHR16255:SF5">
    <property type="entry name" value="DUF155 DOMAIN-CONTAINING PROTEIN"/>
    <property type="match status" value="1"/>
</dbReference>